<keyword evidence="1" id="KW-0285">Flavoprotein</keyword>
<dbReference type="SMART" id="SM01092">
    <property type="entry name" value="CO_deh_flav_C"/>
    <property type="match status" value="1"/>
</dbReference>
<dbReference type="SUPFAM" id="SSF56176">
    <property type="entry name" value="FAD-binding/transporter-associated domain-like"/>
    <property type="match status" value="1"/>
</dbReference>
<dbReference type="EMBL" id="CP011371">
    <property type="protein sequence ID" value="AKJ31796.1"/>
    <property type="molecule type" value="Genomic_DNA"/>
</dbReference>
<evidence type="ECO:0000313" key="3">
    <source>
        <dbReference type="EMBL" id="AKJ31796.1"/>
    </source>
</evidence>
<name>A0A0G3BWR0_9BURK</name>
<proteinExistence type="predicted"/>
<keyword evidence="1" id="KW-0274">FAD</keyword>
<dbReference type="InterPro" id="IPR016167">
    <property type="entry name" value="FAD-bd_PCMH_sub1"/>
</dbReference>
<protein>
    <submittedName>
        <fullName evidence="3">FAD-binding molybdopterin dehydrogenase</fullName>
    </submittedName>
</protein>
<dbReference type="InterPro" id="IPR036683">
    <property type="entry name" value="CO_DH_flav_C_dom_sf"/>
</dbReference>
<organism evidence="3 4">
    <name type="scientific">Caldimonas brevitalea</name>
    <dbReference type="NCBI Taxonomy" id="413882"/>
    <lineage>
        <taxon>Bacteria</taxon>
        <taxon>Pseudomonadati</taxon>
        <taxon>Pseudomonadota</taxon>
        <taxon>Betaproteobacteria</taxon>
        <taxon>Burkholderiales</taxon>
        <taxon>Sphaerotilaceae</taxon>
        <taxon>Caldimonas</taxon>
    </lineage>
</organism>
<sequence>MDPVHYQRAHSIDDALRLIDAPGACFIAGGTNLLDLMKGGIARPQRLVDVSRLPWQQIEPRPDGGLRLGAGVRNSDAADHAEVRRRYPLLSRALLAGASPQLRNMASVGGNLLQRTRCVYFYDDGFARCNKRRPGSGCDAIGGLNRQHAILGASEHCIATHPSDMAVALSALRAQVQLRSAAGERSLALDAFYRLPGETPERDTEIAPGELIVAVDLPASAFARHCHYLKVRDRASYAFALVSVAAALDLDDSGRVRDAALALGGVAHRPWRVPAAEQCLVGRVPDQAAAQEAAALLLAGARGQGHNDFKIELARRAVVRALARAAAAGAGEQNDVGRS</sequence>
<evidence type="ECO:0000313" key="4">
    <source>
        <dbReference type="Proteomes" id="UP000035352"/>
    </source>
</evidence>
<evidence type="ECO:0000259" key="2">
    <source>
        <dbReference type="PROSITE" id="PS51387"/>
    </source>
</evidence>
<dbReference type="InterPro" id="IPR002346">
    <property type="entry name" value="Mopterin_DH_FAD-bd"/>
</dbReference>
<dbReference type="PANTHER" id="PTHR42659:SF1">
    <property type="entry name" value="OXIDOREDUCTASE"/>
    <property type="match status" value="1"/>
</dbReference>
<dbReference type="GO" id="GO:0071949">
    <property type="term" value="F:FAD binding"/>
    <property type="evidence" value="ECO:0007669"/>
    <property type="project" value="InterPro"/>
</dbReference>
<dbReference type="Proteomes" id="UP000035352">
    <property type="component" value="Chromosome"/>
</dbReference>
<dbReference type="SUPFAM" id="SSF55447">
    <property type="entry name" value="CO dehydrogenase flavoprotein C-terminal domain-like"/>
    <property type="match status" value="1"/>
</dbReference>
<dbReference type="InterPro" id="IPR051312">
    <property type="entry name" value="Diverse_Substr_Oxidored"/>
</dbReference>
<dbReference type="RefSeq" id="WP_047196862.1">
    <property type="nucleotide sequence ID" value="NZ_CP011371.1"/>
</dbReference>
<gene>
    <name evidence="3" type="primary">yagS</name>
    <name evidence="3" type="ORF">AAW51_5105</name>
</gene>
<dbReference type="Gene3D" id="3.30.43.10">
    <property type="entry name" value="Uridine Diphospho-n-acetylenolpyruvylglucosamine Reductase, domain 2"/>
    <property type="match status" value="1"/>
</dbReference>
<dbReference type="InterPro" id="IPR016169">
    <property type="entry name" value="FAD-bd_PCMH_sub2"/>
</dbReference>
<keyword evidence="4" id="KW-1185">Reference proteome</keyword>
<dbReference type="Gene3D" id="3.30.465.10">
    <property type="match status" value="2"/>
</dbReference>
<evidence type="ECO:0000256" key="1">
    <source>
        <dbReference type="ARBA" id="ARBA00022827"/>
    </source>
</evidence>
<dbReference type="OrthoDB" id="9814706at2"/>
<dbReference type="InterPro" id="IPR005107">
    <property type="entry name" value="CO_DH_flav_C"/>
</dbReference>
<accession>A0A0G3BWR0</accession>
<dbReference type="GO" id="GO:0016491">
    <property type="term" value="F:oxidoreductase activity"/>
    <property type="evidence" value="ECO:0007669"/>
    <property type="project" value="InterPro"/>
</dbReference>
<dbReference type="PATRIC" id="fig|413882.6.peg.5331"/>
<feature type="domain" description="FAD-binding PCMH-type" evidence="2">
    <location>
        <begin position="1"/>
        <end position="222"/>
    </location>
</feature>
<dbReference type="InterPro" id="IPR036318">
    <property type="entry name" value="FAD-bd_PCMH-like_sf"/>
</dbReference>
<dbReference type="Pfam" id="PF03450">
    <property type="entry name" value="CO_deh_flav_C"/>
    <property type="match status" value="1"/>
</dbReference>
<dbReference type="Gene3D" id="3.30.390.50">
    <property type="entry name" value="CO dehydrogenase flavoprotein, C-terminal domain"/>
    <property type="match status" value="1"/>
</dbReference>
<dbReference type="KEGG" id="pbh:AAW51_5105"/>
<dbReference type="InterPro" id="IPR016166">
    <property type="entry name" value="FAD-bd_PCMH"/>
</dbReference>
<dbReference type="PANTHER" id="PTHR42659">
    <property type="entry name" value="XANTHINE DEHYDROGENASE SUBUNIT C-RELATED"/>
    <property type="match status" value="1"/>
</dbReference>
<dbReference type="STRING" id="413882.AAW51_5105"/>
<reference evidence="3 4" key="1">
    <citation type="submission" date="2015-05" db="EMBL/GenBank/DDBJ databases">
        <authorList>
            <person name="Tang B."/>
            <person name="Yu Y."/>
        </authorList>
    </citation>
    <scope>NUCLEOTIDE SEQUENCE [LARGE SCALE GENOMIC DNA]</scope>
    <source>
        <strain evidence="3 4">DSM 7029</strain>
    </source>
</reference>
<dbReference type="Pfam" id="PF00941">
    <property type="entry name" value="FAD_binding_5"/>
    <property type="match status" value="1"/>
</dbReference>
<dbReference type="PROSITE" id="PS51387">
    <property type="entry name" value="FAD_PCMH"/>
    <property type="match status" value="1"/>
</dbReference>
<dbReference type="AlphaFoldDB" id="A0A0G3BWR0"/>